<sequence>MWENLPDYIGDTADDALAVVDVSGSMTGLPMDVAVSVGLYLAERNKGLYHNHFLTFSMEPQLVEITGSTFCERVRNIQTAEWGYNTDIFKVFQLVLQTAIDNQLPQEQMIKKLFIISDMEFDQADASADTALFNQIRELYRQHGYDLPHLVFWNVDARNTQFPMTKNDAGVQLVSGCSPTLFTHLMKGEHVSAFDLMLEVLNSPRYEAVHL</sequence>
<dbReference type="InterPro" id="IPR056690">
    <property type="entry name" value="DUF7788"/>
</dbReference>
<dbReference type="Proteomes" id="UP001208017">
    <property type="component" value="Unassembled WGS sequence"/>
</dbReference>
<evidence type="ECO:0000259" key="1">
    <source>
        <dbReference type="Pfam" id="PF25043"/>
    </source>
</evidence>
<gene>
    <name evidence="2" type="ORF">OS242_03775</name>
</gene>
<name>A0ABT3WWM3_9BACL</name>
<feature type="domain" description="DUF7788" evidence="1">
    <location>
        <begin position="16"/>
        <end position="191"/>
    </location>
</feature>
<evidence type="ECO:0000313" key="2">
    <source>
        <dbReference type="EMBL" id="MCX7569083.1"/>
    </source>
</evidence>
<comment type="caution">
    <text evidence="2">The sequence shown here is derived from an EMBL/GenBank/DDBJ whole genome shotgun (WGS) entry which is preliminary data.</text>
</comment>
<dbReference type="PIRSF" id="PIRSF015417">
    <property type="entry name" value="T31B5_30_vWA"/>
    <property type="match status" value="1"/>
</dbReference>
<dbReference type="PANTHER" id="PTHR31373:SF27">
    <property type="entry name" value="TROVE DOMAIN-CONTAINING PROTEIN"/>
    <property type="match status" value="1"/>
</dbReference>
<organism evidence="2 3">
    <name type="scientific">Tumebacillus lacus</name>
    <dbReference type="NCBI Taxonomy" id="2995335"/>
    <lineage>
        <taxon>Bacteria</taxon>
        <taxon>Bacillati</taxon>
        <taxon>Bacillota</taxon>
        <taxon>Bacilli</taxon>
        <taxon>Bacillales</taxon>
        <taxon>Alicyclobacillaceae</taxon>
        <taxon>Tumebacillus</taxon>
    </lineage>
</organism>
<dbReference type="PANTHER" id="PTHR31373">
    <property type="entry name" value="OS06G0652100 PROTEIN"/>
    <property type="match status" value="1"/>
</dbReference>
<proteinExistence type="predicted"/>
<accession>A0ABT3WWM3</accession>
<dbReference type="RefSeq" id="WP_267150426.1">
    <property type="nucleotide sequence ID" value="NZ_JAPMLT010000001.1"/>
</dbReference>
<reference evidence="2 3" key="1">
    <citation type="submission" date="2022-11" db="EMBL/GenBank/DDBJ databases">
        <title>Study of microbial diversity in lake waters.</title>
        <authorList>
            <person name="Zhang J."/>
        </authorList>
    </citation>
    <scope>NUCLEOTIDE SEQUENCE [LARGE SCALE GENOMIC DNA]</scope>
    <source>
        <strain evidence="2 3">DT12</strain>
    </source>
</reference>
<dbReference type="InterPro" id="IPR011205">
    <property type="entry name" value="UCP015417_vWA"/>
</dbReference>
<dbReference type="Gene3D" id="3.40.50.410">
    <property type="entry name" value="von Willebrand factor, type A domain"/>
    <property type="match status" value="1"/>
</dbReference>
<dbReference type="InterPro" id="IPR036465">
    <property type="entry name" value="vWFA_dom_sf"/>
</dbReference>
<dbReference type="Pfam" id="PF25043">
    <property type="entry name" value="DUF7788"/>
    <property type="match status" value="1"/>
</dbReference>
<dbReference type="EMBL" id="JAPMLT010000001">
    <property type="protein sequence ID" value="MCX7569083.1"/>
    <property type="molecule type" value="Genomic_DNA"/>
</dbReference>
<keyword evidence="3" id="KW-1185">Reference proteome</keyword>
<evidence type="ECO:0000313" key="3">
    <source>
        <dbReference type="Proteomes" id="UP001208017"/>
    </source>
</evidence>
<protein>
    <submittedName>
        <fullName evidence="2">DUF2828 family protein</fullName>
    </submittedName>
</protein>
<dbReference type="SUPFAM" id="SSF53300">
    <property type="entry name" value="vWA-like"/>
    <property type="match status" value="1"/>
</dbReference>